<name>A0A1M5X773_9FLAO</name>
<sequence length="203" mass="24201">MGLKNKNTCRVIRMHCIIGVFDAYTKLKLNQSLLNNERGPKENERREFFSMLFNFNFSPLPDNDELTNDIIELHKSMENYLVESEQLGISRKLMESLISSLENDGQFAWLKCYHFMYRRLIGYYVMYTIKEISLNTLKNLSINIITGIDPFPKVNIRRMFQILKMVEDQYYTINLKQEIRSLKNKFSKIENINFTYEIKGVHR</sequence>
<gene>
    <name evidence="1" type="ORF">SAMN05421866_0007</name>
</gene>
<keyword evidence="2" id="KW-1185">Reference proteome</keyword>
<reference evidence="2" key="1">
    <citation type="submission" date="2016-11" db="EMBL/GenBank/DDBJ databases">
        <authorList>
            <person name="Varghese N."/>
            <person name="Submissions S."/>
        </authorList>
    </citation>
    <scope>NUCLEOTIDE SEQUENCE [LARGE SCALE GENOMIC DNA]</scope>
    <source>
        <strain evidence="2">DSM 19055</strain>
    </source>
</reference>
<dbReference type="EMBL" id="FQWT01000010">
    <property type="protein sequence ID" value="SHH95492.1"/>
    <property type="molecule type" value="Genomic_DNA"/>
</dbReference>
<dbReference type="AlphaFoldDB" id="A0A1M5X773"/>
<evidence type="ECO:0000313" key="2">
    <source>
        <dbReference type="Proteomes" id="UP000184047"/>
    </source>
</evidence>
<accession>A0A1M5X773</accession>
<protein>
    <submittedName>
        <fullName evidence="1">Uncharacterized protein</fullName>
    </submittedName>
</protein>
<dbReference type="STRING" id="421058.SAMN05421866_0007"/>
<proteinExistence type="predicted"/>
<evidence type="ECO:0000313" key="1">
    <source>
        <dbReference type="EMBL" id="SHH95492.1"/>
    </source>
</evidence>
<dbReference type="Proteomes" id="UP000184047">
    <property type="component" value="Unassembled WGS sequence"/>
</dbReference>
<organism evidence="1 2">
    <name type="scientific">Chryseobacterium oranimense</name>
    <dbReference type="NCBI Taxonomy" id="421058"/>
    <lineage>
        <taxon>Bacteria</taxon>
        <taxon>Pseudomonadati</taxon>
        <taxon>Bacteroidota</taxon>
        <taxon>Flavobacteriia</taxon>
        <taxon>Flavobacteriales</taxon>
        <taxon>Weeksellaceae</taxon>
        <taxon>Chryseobacterium group</taxon>
        <taxon>Chryseobacterium</taxon>
    </lineage>
</organism>